<organism evidence="2 3">
    <name type="scientific">Elaeophora elaphi</name>
    <dbReference type="NCBI Taxonomy" id="1147741"/>
    <lineage>
        <taxon>Eukaryota</taxon>
        <taxon>Metazoa</taxon>
        <taxon>Ecdysozoa</taxon>
        <taxon>Nematoda</taxon>
        <taxon>Chromadorea</taxon>
        <taxon>Rhabditida</taxon>
        <taxon>Spirurina</taxon>
        <taxon>Spiruromorpha</taxon>
        <taxon>Filarioidea</taxon>
        <taxon>Onchocercidae</taxon>
        <taxon>Elaeophora</taxon>
    </lineage>
</organism>
<feature type="signal peptide" evidence="1">
    <location>
        <begin position="1"/>
        <end position="22"/>
    </location>
</feature>
<name>A0A0R3RJV2_9BILA</name>
<evidence type="ECO:0000256" key="1">
    <source>
        <dbReference type="SAM" id="SignalP"/>
    </source>
</evidence>
<dbReference type="Proteomes" id="UP000050640">
    <property type="component" value="Unplaced"/>
</dbReference>
<dbReference type="AlphaFoldDB" id="A0A0R3RJV2"/>
<protein>
    <submittedName>
        <fullName evidence="3">ML domain-containing protein</fullName>
    </submittedName>
</protein>
<accession>A0A0R3RJV2</accession>
<dbReference type="WBParaSite" id="EEL_0000176101-mRNA-1">
    <property type="protein sequence ID" value="EEL_0000176101-mRNA-1"/>
    <property type="gene ID" value="EEL_0000176101"/>
</dbReference>
<keyword evidence="1" id="KW-0732">Signal</keyword>
<proteinExistence type="predicted"/>
<feature type="chain" id="PRO_5006447571" evidence="1">
    <location>
        <begin position="23"/>
        <end position="140"/>
    </location>
</feature>
<evidence type="ECO:0000313" key="3">
    <source>
        <dbReference type="WBParaSite" id="EEL_0000176101-mRNA-1"/>
    </source>
</evidence>
<sequence>MSFLVALSVAVNVSLYAKTCKALNGSEFNFTWIPCSGGPIIYHSTKLMDENHREIYPIVAAKSFIRLTNITNTGEHDNLVQCNKTIECPIKHGKKESPVTFDLSQIRFFTKTHPNNKRYRIQLGLLIRKRTYIHVLIFGL</sequence>
<keyword evidence="2" id="KW-1185">Reference proteome</keyword>
<reference evidence="3" key="1">
    <citation type="submission" date="2017-02" db="UniProtKB">
        <authorList>
            <consortium name="WormBaseParasite"/>
        </authorList>
    </citation>
    <scope>IDENTIFICATION</scope>
</reference>
<evidence type="ECO:0000313" key="2">
    <source>
        <dbReference type="Proteomes" id="UP000050640"/>
    </source>
</evidence>